<feature type="domain" description="No apical meristem-associated C-terminal" evidence="1">
    <location>
        <begin position="4"/>
        <end position="79"/>
    </location>
</feature>
<evidence type="ECO:0000313" key="5">
    <source>
        <dbReference type="Proteomes" id="UP000325313"/>
    </source>
</evidence>
<proteinExistence type="predicted"/>
<dbReference type="InterPro" id="IPR029466">
    <property type="entry name" value="NAM-associated_C"/>
</dbReference>
<organism evidence="3 4">
    <name type="scientific">Puccinia graminis f. sp. tritici</name>
    <dbReference type="NCBI Taxonomy" id="56615"/>
    <lineage>
        <taxon>Eukaryota</taxon>
        <taxon>Fungi</taxon>
        <taxon>Dikarya</taxon>
        <taxon>Basidiomycota</taxon>
        <taxon>Pucciniomycotina</taxon>
        <taxon>Pucciniomycetes</taxon>
        <taxon>Pucciniales</taxon>
        <taxon>Pucciniaceae</taxon>
        <taxon>Puccinia</taxon>
    </lineage>
</organism>
<accession>A0A5B0P1R9</accession>
<keyword evidence="4" id="KW-1185">Reference proteome</keyword>
<name>A0A5B0P1R9_PUCGR</name>
<protein>
    <recommendedName>
        <fullName evidence="1">No apical meristem-associated C-terminal domain-containing protein</fullName>
    </recommendedName>
</protein>
<dbReference type="Proteomes" id="UP000325313">
    <property type="component" value="Unassembled WGS sequence"/>
</dbReference>
<dbReference type="Proteomes" id="UP000324748">
    <property type="component" value="Unassembled WGS sequence"/>
</dbReference>
<reference evidence="4 5" key="1">
    <citation type="submission" date="2019-05" db="EMBL/GenBank/DDBJ databases">
        <title>Emergence of the Ug99 lineage of the wheat stem rust pathogen through somatic hybridization.</title>
        <authorList>
            <person name="Li F."/>
            <person name="Upadhyaya N.M."/>
            <person name="Sperschneider J."/>
            <person name="Matny O."/>
            <person name="Nguyen-Phuc H."/>
            <person name="Mago R."/>
            <person name="Raley C."/>
            <person name="Miller M.E."/>
            <person name="Silverstein K.A.T."/>
            <person name="Henningsen E."/>
            <person name="Hirsch C.D."/>
            <person name="Visser B."/>
            <person name="Pretorius Z.A."/>
            <person name="Steffenson B.J."/>
            <person name="Schwessinger B."/>
            <person name="Dodds P.N."/>
            <person name="Figueroa M."/>
        </authorList>
    </citation>
    <scope>NUCLEOTIDE SEQUENCE [LARGE SCALE GENOMIC DNA]</scope>
    <source>
        <strain evidence="3">21-0</strain>
        <strain evidence="2 5">Ug99</strain>
    </source>
</reference>
<gene>
    <name evidence="3" type="ORF">PGT21_019451</name>
    <name evidence="2" type="ORF">PGTUg99_012858</name>
</gene>
<evidence type="ECO:0000313" key="4">
    <source>
        <dbReference type="Proteomes" id="UP000324748"/>
    </source>
</evidence>
<dbReference type="EMBL" id="VSWC01000079">
    <property type="protein sequence ID" value="KAA1094370.1"/>
    <property type="molecule type" value="Genomic_DNA"/>
</dbReference>
<dbReference type="AlphaFoldDB" id="A0A5B0P1R9"/>
<sequence>MINQLAAKDQTWKDEFSAARKQIALESKRLNEIFAHDSTSIDRISGNGTTASELAIMTTDLTGLDDEQKEYFRLKRASILQSLRNQQNSSNN</sequence>
<dbReference type="Pfam" id="PF14303">
    <property type="entry name" value="NAM-associated"/>
    <property type="match status" value="1"/>
</dbReference>
<evidence type="ECO:0000313" key="2">
    <source>
        <dbReference type="EMBL" id="KAA1071193.1"/>
    </source>
</evidence>
<dbReference type="EMBL" id="VDEP01000479">
    <property type="protein sequence ID" value="KAA1071193.1"/>
    <property type="molecule type" value="Genomic_DNA"/>
</dbReference>
<evidence type="ECO:0000259" key="1">
    <source>
        <dbReference type="Pfam" id="PF14303"/>
    </source>
</evidence>
<comment type="caution">
    <text evidence="3">The sequence shown here is derived from an EMBL/GenBank/DDBJ whole genome shotgun (WGS) entry which is preliminary data.</text>
</comment>
<evidence type="ECO:0000313" key="3">
    <source>
        <dbReference type="EMBL" id="KAA1094370.1"/>
    </source>
</evidence>